<feature type="region of interest" description="Disordered" evidence="1">
    <location>
        <begin position="123"/>
        <end position="165"/>
    </location>
</feature>
<gene>
    <name evidence="2" type="ORF">PUNSTDRAFT_139034</name>
</gene>
<proteinExistence type="predicted"/>
<dbReference type="HOGENOM" id="CLU_660801_0_0_1"/>
<protein>
    <recommendedName>
        <fullName evidence="4">Extracellular mutant protein 11 C-terminal domain-containing protein</fullName>
    </recommendedName>
</protein>
<evidence type="ECO:0008006" key="4">
    <source>
        <dbReference type="Google" id="ProtNLM"/>
    </source>
</evidence>
<feature type="region of interest" description="Disordered" evidence="1">
    <location>
        <begin position="188"/>
        <end position="208"/>
    </location>
</feature>
<keyword evidence="3" id="KW-1185">Reference proteome</keyword>
<dbReference type="Proteomes" id="UP000054196">
    <property type="component" value="Unassembled WGS sequence"/>
</dbReference>
<feature type="compositionally biased region" description="Basic and acidic residues" evidence="1">
    <location>
        <begin position="266"/>
        <end position="287"/>
    </location>
</feature>
<evidence type="ECO:0000313" key="2">
    <source>
        <dbReference type="EMBL" id="EIN03992.1"/>
    </source>
</evidence>
<dbReference type="RefSeq" id="XP_007388781.1">
    <property type="nucleotide sequence ID" value="XM_007388719.1"/>
</dbReference>
<dbReference type="KEGG" id="psq:PUNSTDRAFT_139034"/>
<dbReference type="GeneID" id="18880220"/>
<accession>R7S2I2</accession>
<dbReference type="eggNOG" id="ENOG502SZMQ">
    <property type="taxonomic scope" value="Eukaryota"/>
</dbReference>
<evidence type="ECO:0000313" key="3">
    <source>
        <dbReference type="Proteomes" id="UP000054196"/>
    </source>
</evidence>
<organism evidence="2 3">
    <name type="scientific">Punctularia strigosozonata (strain HHB-11173)</name>
    <name type="common">White-rot fungus</name>
    <dbReference type="NCBI Taxonomy" id="741275"/>
    <lineage>
        <taxon>Eukaryota</taxon>
        <taxon>Fungi</taxon>
        <taxon>Dikarya</taxon>
        <taxon>Basidiomycota</taxon>
        <taxon>Agaricomycotina</taxon>
        <taxon>Agaricomycetes</taxon>
        <taxon>Corticiales</taxon>
        <taxon>Punctulariaceae</taxon>
        <taxon>Punctularia</taxon>
    </lineage>
</organism>
<dbReference type="OrthoDB" id="3261714at2759"/>
<dbReference type="EMBL" id="JH687557">
    <property type="protein sequence ID" value="EIN03992.1"/>
    <property type="molecule type" value="Genomic_DNA"/>
</dbReference>
<evidence type="ECO:0000256" key="1">
    <source>
        <dbReference type="SAM" id="MobiDB-lite"/>
    </source>
</evidence>
<dbReference type="AlphaFoldDB" id="R7S2I2"/>
<name>R7S2I2_PUNST</name>
<feature type="compositionally biased region" description="Acidic residues" evidence="1">
    <location>
        <begin position="254"/>
        <end position="265"/>
    </location>
</feature>
<feature type="region of interest" description="Disordered" evidence="1">
    <location>
        <begin position="1"/>
        <end position="107"/>
    </location>
</feature>
<feature type="compositionally biased region" description="Polar residues" evidence="1">
    <location>
        <begin position="78"/>
        <end position="92"/>
    </location>
</feature>
<feature type="region of interest" description="Disordered" evidence="1">
    <location>
        <begin position="222"/>
        <end position="313"/>
    </location>
</feature>
<sequence>MSNRSQFFPSRPPSVAGNRDAALAPDKKPMPPQRPASAAPTRGASADPQAMLHNIAPKPFNIAGLVKRMGPQTHHKAQQQGSRSRVSNSFPSLEQGGMAPPQIHSPRASSALVSNGLLGGLLDSPTMLPSPPSRHDIASGAPSDSFQQARPGPMRPPFSENDLQVNKAHTPGQETHTFVQATHISHSERSLAHAGLHSPIPGGGMRSTLALPSTDGLYALSSGQSSIGPAAHSHRGTHQEVSYARKRSHSQREGDDDDDELLYPDEPEHPGKRYRQDLPDEHRDYSMAHDGGAGAHHHGAVIEPPPTPDMSGSDLARILNIDIDVYIAQHLGAYEGNKRRWAEASPAEWAAGADELISDFSKLLDTVKDHMISKARLYAKLDRSISTHKDKLEARKKLLDTKHEELVRYGGGLNGV</sequence>
<reference evidence="3" key="1">
    <citation type="journal article" date="2012" name="Science">
        <title>The Paleozoic origin of enzymatic lignin decomposition reconstructed from 31 fungal genomes.</title>
        <authorList>
            <person name="Floudas D."/>
            <person name="Binder M."/>
            <person name="Riley R."/>
            <person name="Barry K."/>
            <person name="Blanchette R.A."/>
            <person name="Henrissat B."/>
            <person name="Martinez A.T."/>
            <person name="Otillar R."/>
            <person name="Spatafora J.W."/>
            <person name="Yadav J.S."/>
            <person name="Aerts A."/>
            <person name="Benoit I."/>
            <person name="Boyd A."/>
            <person name="Carlson A."/>
            <person name="Copeland A."/>
            <person name="Coutinho P.M."/>
            <person name="de Vries R.P."/>
            <person name="Ferreira P."/>
            <person name="Findley K."/>
            <person name="Foster B."/>
            <person name="Gaskell J."/>
            <person name="Glotzer D."/>
            <person name="Gorecki P."/>
            <person name="Heitman J."/>
            <person name="Hesse C."/>
            <person name="Hori C."/>
            <person name="Igarashi K."/>
            <person name="Jurgens J.A."/>
            <person name="Kallen N."/>
            <person name="Kersten P."/>
            <person name="Kohler A."/>
            <person name="Kuees U."/>
            <person name="Kumar T.K.A."/>
            <person name="Kuo A."/>
            <person name="LaButti K."/>
            <person name="Larrondo L.F."/>
            <person name="Lindquist E."/>
            <person name="Ling A."/>
            <person name="Lombard V."/>
            <person name="Lucas S."/>
            <person name="Lundell T."/>
            <person name="Martin R."/>
            <person name="McLaughlin D.J."/>
            <person name="Morgenstern I."/>
            <person name="Morin E."/>
            <person name="Murat C."/>
            <person name="Nagy L.G."/>
            <person name="Nolan M."/>
            <person name="Ohm R.A."/>
            <person name="Patyshakuliyeva A."/>
            <person name="Rokas A."/>
            <person name="Ruiz-Duenas F.J."/>
            <person name="Sabat G."/>
            <person name="Salamov A."/>
            <person name="Samejima M."/>
            <person name="Schmutz J."/>
            <person name="Slot J.C."/>
            <person name="St John F."/>
            <person name="Stenlid J."/>
            <person name="Sun H."/>
            <person name="Sun S."/>
            <person name="Syed K."/>
            <person name="Tsang A."/>
            <person name="Wiebenga A."/>
            <person name="Young D."/>
            <person name="Pisabarro A."/>
            <person name="Eastwood D.C."/>
            <person name="Martin F."/>
            <person name="Cullen D."/>
            <person name="Grigoriev I.V."/>
            <person name="Hibbett D.S."/>
        </authorList>
    </citation>
    <scope>NUCLEOTIDE SEQUENCE [LARGE SCALE GENOMIC DNA]</scope>
    <source>
        <strain evidence="3">HHB-11173 SS5</strain>
    </source>
</reference>